<sequence length="215" mass="24749">MYNNFKHYLGNRILDIGSGTGTFVEKFLKKNSLVMGTDIFENQVEFMKQRFKDFPNFTCLLVDIEKSDISFLKEYKFDTITCINVLEHLSDDLEALKKFVTIFNKEGTIIILVPAMPFLFSDMDRACGHFRRYKKGMIAEKAMKIGLKVLEDKYMNCLGIVPYYIKSKSTNKGTFSDSLGNVDSRLYNLFSSLLEPMEKLIKPPLGISEIIILKK</sequence>
<evidence type="ECO:0000313" key="2">
    <source>
        <dbReference type="EMBL" id="ATW27723.1"/>
    </source>
</evidence>
<dbReference type="CDD" id="cd02440">
    <property type="entry name" value="AdoMet_MTases"/>
    <property type="match status" value="1"/>
</dbReference>
<dbReference type="SUPFAM" id="SSF53335">
    <property type="entry name" value="S-adenosyl-L-methionine-dependent methyltransferases"/>
    <property type="match status" value="1"/>
</dbReference>
<reference evidence="2 3" key="1">
    <citation type="submission" date="2016-10" db="EMBL/GenBank/DDBJ databases">
        <title>Complete Genome Sequence of Peptococcaceae strain DCMF.</title>
        <authorList>
            <person name="Edwards R.J."/>
            <person name="Holland S.I."/>
            <person name="Deshpande N.P."/>
            <person name="Wong Y.K."/>
            <person name="Ertan H."/>
            <person name="Manefield M."/>
            <person name="Russell T.L."/>
            <person name="Lee M.J."/>
        </authorList>
    </citation>
    <scope>NUCLEOTIDE SEQUENCE [LARGE SCALE GENOMIC DNA]</scope>
    <source>
        <strain evidence="2 3">DCMF</strain>
    </source>
</reference>
<proteinExistence type="predicted"/>
<dbReference type="Gene3D" id="3.40.50.150">
    <property type="entry name" value="Vaccinia Virus protein VP39"/>
    <property type="match status" value="1"/>
</dbReference>
<dbReference type="InterPro" id="IPR013217">
    <property type="entry name" value="Methyltransf_12"/>
</dbReference>
<dbReference type="KEGG" id="fwa:DCMF_25870"/>
<dbReference type="Pfam" id="PF08242">
    <property type="entry name" value="Methyltransf_12"/>
    <property type="match status" value="1"/>
</dbReference>
<evidence type="ECO:0000313" key="3">
    <source>
        <dbReference type="Proteomes" id="UP000323521"/>
    </source>
</evidence>
<feature type="domain" description="Methyltransferase type 12" evidence="1">
    <location>
        <begin position="14"/>
        <end position="108"/>
    </location>
</feature>
<accession>A0A3G1KZ00</accession>
<evidence type="ECO:0000259" key="1">
    <source>
        <dbReference type="Pfam" id="PF08242"/>
    </source>
</evidence>
<dbReference type="Proteomes" id="UP000323521">
    <property type="component" value="Chromosome"/>
</dbReference>
<dbReference type="EMBL" id="CP017634">
    <property type="protein sequence ID" value="ATW27723.1"/>
    <property type="molecule type" value="Genomic_DNA"/>
</dbReference>
<keyword evidence="3" id="KW-1185">Reference proteome</keyword>
<dbReference type="AlphaFoldDB" id="A0A3G1KZ00"/>
<gene>
    <name evidence="2" type="ORF">DCMF_25870</name>
</gene>
<organism evidence="2 3">
    <name type="scientific">Formimonas warabiya</name>
    <dbReference type="NCBI Taxonomy" id="1761012"/>
    <lineage>
        <taxon>Bacteria</taxon>
        <taxon>Bacillati</taxon>
        <taxon>Bacillota</taxon>
        <taxon>Clostridia</taxon>
        <taxon>Eubacteriales</taxon>
        <taxon>Peptococcaceae</taxon>
        <taxon>Candidatus Formimonas</taxon>
    </lineage>
</organism>
<dbReference type="InterPro" id="IPR029063">
    <property type="entry name" value="SAM-dependent_MTases_sf"/>
</dbReference>
<protein>
    <recommendedName>
        <fullName evidence="1">Methyltransferase type 12 domain-containing protein</fullName>
    </recommendedName>
</protein>
<dbReference type="PANTHER" id="PTHR43861">
    <property type="entry name" value="TRANS-ACONITATE 2-METHYLTRANSFERASE-RELATED"/>
    <property type="match status" value="1"/>
</dbReference>
<name>A0A3G1KZ00_FORW1</name>
<dbReference type="PANTHER" id="PTHR43861:SF6">
    <property type="entry name" value="METHYLTRANSFERASE TYPE 11"/>
    <property type="match status" value="1"/>
</dbReference>